<reference evidence="1" key="1">
    <citation type="submission" date="2018-05" db="EMBL/GenBank/DDBJ databases">
        <authorList>
            <person name="Lanie J.A."/>
            <person name="Ng W.-L."/>
            <person name="Kazmierczak K.M."/>
            <person name="Andrzejewski T.M."/>
            <person name="Davidsen T.M."/>
            <person name="Wayne K.J."/>
            <person name="Tettelin H."/>
            <person name="Glass J.I."/>
            <person name="Rusch D."/>
            <person name="Podicherti R."/>
            <person name="Tsui H.-C.T."/>
            <person name="Winkler M.E."/>
        </authorList>
    </citation>
    <scope>NUCLEOTIDE SEQUENCE</scope>
</reference>
<organism evidence="1">
    <name type="scientific">marine metagenome</name>
    <dbReference type="NCBI Taxonomy" id="408172"/>
    <lineage>
        <taxon>unclassified sequences</taxon>
        <taxon>metagenomes</taxon>
        <taxon>ecological metagenomes</taxon>
    </lineage>
</organism>
<evidence type="ECO:0008006" key="2">
    <source>
        <dbReference type="Google" id="ProtNLM"/>
    </source>
</evidence>
<name>A0A382YCV2_9ZZZZ</name>
<evidence type="ECO:0000313" key="1">
    <source>
        <dbReference type="EMBL" id="SVD80665.1"/>
    </source>
</evidence>
<sequence length="216" mass="25312">MDNTIFNWDIILGESQTFQKNQPFPYGFIKNPINEKFYEELYKTYPSVDDKWYSADDYSRSSIKRHFGKSKANNIVDEDDSSLSESWNLIFHYLNSKEGIQKMREYTGLEVTKLRSFNFVLNRKGDFNLPHSHHIGVKPEDYEYKFTVLIYFAKDWPKGAPGGTYISEGEDESTIIFEPTDLDNSWICFSETPNSWHGSRYMTHDVSRPSIQFGMV</sequence>
<dbReference type="Gene3D" id="2.60.120.620">
    <property type="entry name" value="q2cbj1_9rhob like domain"/>
    <property type="match status" value="1"/>
</dbReference>
<accession>A0A382YCV2</accession>
<protein>
    <recommendedName>
        <fullName evidence="2">Prolyl 4-hydroxylase alpha subunit Fe(2+) 2OG dioxygenase domain-containing protein</fullName>
    </recommendedName>
</protein>
<dbReference type="AlphaFoldDB" id="A0A382YCV2"/>
<proteinExistence type="predicted"/>
<gene>
    <name evidence="1" type="ORF">METZ01_LOCUS433519</name>
</gene>
<dbReference type="EMBL" id="UINC01174505">
    <property type="protein sequence ID" value="SVD80665.1"/>
    <property type="molecule type" value="Genomic_DNA"/>
</dbReference>